<gene>
    <name evidence="2" type="ORF">GQ55_6G108200</name>
</gene>
<dbReference type="EMBL" id="CM009754">
    <property type="protein sequence ID" value="PUZ50888.1"/>
    <property type="molecule type" value="Genomic_DNA"/>
</dbReference>
<accession>A0A2T7D5M3</accession>
<protein>
    <submittedName>
        <fullName evidence="2">Uncharacterized protein</fullName>
    </submittedName>
</protein>
<proteinExistence type="predicted"/>
<evidence type="ECO:0000313" key="3">
    <source>
        <dbReference type="Proteomes" id="UP000244336"/>
    </source>
</evidence>
<feature type="region of interest" description="Disordered" evidence="1">
    <location>
        <begin position="1"/>
        <end position="47"/>
    </location>
</feature>
<dbReference type="Proteomes" id="UP000244336">
    <property type="component" value="Chromosome 6"/>
</dbReference>
<evidence type="ECO:0000313" key="2">
    <source>
        <dbReference type="EMBL" id="PUZ50888.1"/>
    </source>
</evidence>
<evidence type="ECO:0000256" key="1">
    <source>
        <dbReference type="SAM" id="MobiDB-lite"/>
    </source>
</evidence>
<organism evidence="2 3">
    <name type="scientific">Panicum hallii var. hallii</name>
    <dbReference type="NCBI Taxonomy" id="1504633"/>
    <lineage>
        <taxon>Eukaryota</taxon>
        <taxon>Viridiplantae</taxon>
        <taxon>Streptophyta</taxon>
        <taxon>Embryophyta</taxon>
        <taxon>Tracheophyta</taxon>
        <taxon>Spermatophyta</taxon>
        <taxon>Magnoliopsida</taxon>
        <taxon>Liliopsida</taxon>
        <taxon>Poales</taxon>
        <taxon>Poaceae</taxon>
        <taxon>PACMAD clade</taxon>
        <taxon>Panicoideae</taxon>
        <taxon>Panicodae</taxon>
        <taxon>Paniceae</taxon>
        <taxon>Panicinae</taxon>
        <taxon>Panicum</taxon>
        <taxon>Panicum sect. Panicum</taxon>
    </lineage>
</organism>
<dbReference type="Gramene" id="PUZ50888">
    <property type="protein sequence ID" value="PUZ50888"/>
    <property type="gene ID" value="GQ55_6G108200"/>
</dbReference>
<keyword evidence="3" id="KW-1185">Reference proteome</keyword>
<feature type="compositionally biased region" description="Polar residues" evidence="1">
    <location>
        <begin position="1"/>
        <end position="10"/>
    </location>
</feature>
<sequence>MKLWQNQPSRPASPISPRLAHSRAPPRLLAPRGPAPAPAEPPARAANRASSACTPACSTSMHRTSSCAHSGCRSLLLLRRGFACASSRSRLSRGHAPAPARPVLAPLAQPPPAHARLSRSALLAAPLLPRLRHRLGRALRPPACRPGARPSRPICACLKLSRGREREGTGWIRLEAGEG</sequence>
<feature type="compositionally biased region" description="Low complexity" evidence="1">
    <location>
        <begin position="16"/>
        <end position="32"/>
    </location>
</feature>
<reference evidence="2 3" key="1">
    <citation type="submission" date="2018-04" db="EMBL/GenBank/DDBJ databases">
        <title>WGS assembly of Panicum hallii var. hallii HAL2.</title>
        <authorList>
            <person name="Lovell J."/>
            <person name="Jenkins J."/>
            <person name="Lowry D."/>
            <person name="Mamidi S."/>
            <person name="Sreedasyam A."/>
            <person name="Weng X."/>
            <person name="Barry K."/>
            <person name="Bonette J."/>
            <person name="Campitelli B."/>
            <person name="Daum C."/>
            <person name="Gordon S."/>
            <person name="Gould B."/>
            <person name="Lipzen A."/>
            <person name="MacQueen A."/>
            <person name="Palacio-Mejia J."/>
            <person name="Plott C."/>
            <person name="Shakirov E."/>
            <person name="Shu S."/>
            <person name="Yoshinaga Y."/>
            <person name="Zane M."/>
            <person name="Rokhsar D."/>
            <person name="Grimwood J."/>
            <person name="Schmutz J."/>
            <person name="Juenger T."/>
        </authorList>
    </citation>
    <scope>NUCLEOTIDE SEQUENCE [LARGE SCALE GENOMIC DNA]</scope>
    <source>
        <strain evidence="3">cv. HAL2</strain>
    </source>
</reference>
<dbReference type="AlphaFoldDB" id="A0A2T7D5M3"/>
<name>A0A2T7D5M3_9POAL</name>